<comment type="caution">
    <text evidence="1">The sequence shown here is derived from an EMBL/GenBank/DDBJ whole genome shotgun (WGS) entry which is preliminary data.</text>
</comment>
<dbReference type="EMBL" id="JACHDE010000003">
    <property type="protein sequence ID" value="MBB5400018.1"/>
    <property type="molecule type" value="Genomic_DNA"/>
</dbReference>
<evidence type="ECO:0000313" key="2">
    <source>
        <dbReference type="Proteomes" id="UP000592820"/>
    </source>
</evidence>
<proteinExistence type="predicted"/>
<name>A0A7W8P3B0_9BURK</name>
<evidence type="ECO:0000313" key="1">
    <source>
        <dbReference type="EMBL" id="MBB5400018.1"/>
    </source>
</evidence>
<dbReference type="AlphaFoldDB" id="A0A7W8P3B0"/>
<protein>
    <submittedName>
        <fullName evidence="1">Uncharacterized protein</fullName>
    </submittedName>
</protein>
<gene>
    <name evidence="1" type="ORF">HDG41_002067</name>
</gene>
<reference evidence="1 2" key="1">
    <citation type="submission" date="2020-08" db="EMBL/GenBank/DDBJ databases">
        <title>Genomic Encyclopedia of Type Strains, Phase IV (KMG-V): Genome sequencing to study the core and pangenomes of soil and plant-associated prokaryotes.</title>
        <authorList>
            <person name="Whitman W."/>
        </authorList>
    </citation>
    <scope>NUCLEOTIDE SEQUENCE [LARGE SCALE GENOMIC DNA]</scope>
    <source>
        <strain evidence="1 2">JPY162</strain>
    </source>
</reference>
<sequence>MQAVSQPIHAFPAQPTMTAAAPSIRAVAMSLLADRVLAA</sequence>
<organism evidence="1 2">
    <name type="scientific">Paraburkholderia youngii</name>
    <dbReference type="NCBI Taxonomy" id="2782701"/>
    <lineage>
        <taxon>Bacteria</taxon>
        <taxon>Pseudomonadati</taxon>
        <taxon>Pseudomonadota</taxon>
        <taxon>Betaproteobacteria</taxon>
        <taxon>Burkholderiales</taxon>
        <taxon>Burkholderiaceae</taxon>
        <taxon>Paraburkholderia</taxon>
    </lineage>
</organism>
<accession>A0A7W8P3B0</accession>
<dbReference type="Proteomes" id="UP000592820">
    <property type="component" value="Unassembled WGS sequence"/>
</dbReference>